<comment type="similarity">
    <text evidence="4">Belongs to the MoaD family.</text>
</comment>
<protein>
    <recommendedName>
        <fullName evidence="5">Molybdopterin synthase sulfur carrier subunit</fullName>
    </recommendedName>
    <alternativeName>
        <fullName evidence="11">MPT synthase subunit 1</fullName>
    </alternativeName>
    <alternativeName>
        <fullName evidence="8">Molybdenum cofactor biosynthesis protein D</fullName>
    </alternativeName>
    <alternativeName>
        <fullName evidence="10">Molybdopterin-converting factor small subunit</fullName>
    </alternativeName>
    <alternativeName>
        <fullName evidence="9">Molybdopterin-converting factor subunit 1</fullName>
    </alternativeName>
    <alternativeName>
        <fullName evidence="12">Sulfur carrier protein MoaD</fullName>
    </alternativeName>
</protein>
<evidence type="ECO:0000313" key="13">
    <source>
        <dbReference type="EMBL" id="GAM14598.1"/>
    </source>
</evidence>
<proteinExistence type="inferred from homology"/>
<dbReference type="GO" id="GO:0006777">
    <property type="term" value="P:Mo-molybdopterin cofactor biosynthetic process"/>
    <property type="evidence" value="ECO:0007669"/>
    <property type="project" value="UniProtKB-KW"/>
</dbReference>
<name>A0A0A8X3T3_MESS1</name>
<sequence>MNKILFFAHLRDEAGHESVEIEAVGKTVAQLKEMVAEKYGVQKLDTSMTAINEEFSSNDEVIKEGDTIAFIPPVSGG</sequence>
<dbReference type="InterPro" id="IPR044672">
    <property type="entry name" value="MOCS2A"/>
</dbReference>
<dbReference type="STRING" id="1321606.SAMD00020551_2750"/>
<evidence type="ECO:0000256" key="11">
    <source>
        <dbReference type="ARBA" id="ARBA00078020"/>
    </source>
</evidence>
<evidence type="ECO:0000256" key="12">
    <source>
        <dbReference type="ARBA" id="ARBA00078992"/>
    </source>
</evidence>
<comment type="function">
    <text evidence="6">Involved in sulfur transfer in the conversion of molybdopterin precursor Z to molybdopterin.</text>
</comment>
<evidence type="ECO:0000256" key="4">
    <source>
        <dbReference type="ARBA" id="ARBA00024200"/>
    </source>
</evidence>
<evidence type="ECO:0000256" key="2">
    <source>
        <dbReference type="ARBA" id="ARBA00022741"/>
    </source>
</evidence>
<evidence type="ECO:0000256" key="6">
    <source>
        <dbReference type="ARBA" id="ARBA00054425"/>
    </source>
</evidence>
<dbReference type="SUPFAM" id="SSF54285">
    <property type="entry name" value="MoaD/ThiS"/>
    <property type="match status" value="1"/>
</dbReference>
<dbReference type="UniPathway" id="UPA00344"/>
<gene>
    <name evidence="13" type="ORF">SAMD00020551_2750</name>
</gene>
<reference evidence="13 14" key="1">
    <citation type="submission" date="2013-06" db="EMBL/GenBank/DDBJ databases">
        <title>Whole genome shotgun sequence of Bacillus selenatarsenatis SF-1.</title>
        <authorList>
            <person name="Kuroda M."/>
            <person name="Sei K."/>
            <person name="Yamashita M."/>
            <person name="Ike M."/>
        </authorList>
    </citation>
    <scope>NUCLEOTIDE SEQUENCE [LARGE SCALE GENOMIC DNA]</scope>
    <source>
        <strain evidence="13 14">SF-1</strain>
    </source>
</reference>
<dbReference type="Proteomes" id="UP000031014">
    <property type="component" value="Unassembled WGS sequence"/>
</dbReference>
<keyword evidence="2" id="KW-0547">Nucleotide-binding</keyword>
<keyword evidence="3" id="KW-0501">Molybdenum cofactor biosynthesis</keyword>
<dbReference type="RefSeq" id="WP_041966329.1">
    <property type="nucleotide sequence ID" value="NZ_BASE01000060.1"/>
</dbReference>
<accession>A0A0A8X3T3</accession>
<dbReference type="NCBIfam" id="TIGR01682">
    <property type="entry name" value="moaD"/>
    <property type="match status" value="1"/>
</dbReference>
<evidence type="ECO:0000256" key="3">
    <source>
        <dbReference type="ARBA" id="ARBA00023150"/>
    </source>
</evidence>
<dbReference type="PANTHER" id="PTHR33359">
    <property type="entry name" value="MOLYBDOPTERIN SYNTHASE SULFUR CARRIER SUBUNIT"/>
    <property type="match status" value="1"/>
</dbReference>
<dbReference type="GO" id="GO:1990133">
    <property type="term" value="C:molybdopterin adenylyltransferase complex"/>
    <property type="evidence" value="ECO:0007669"/>
    <property type="project" value="TreeGrafter"/>
</dbReference>
<dbReference type="InterPro" id="IPR012675">
    <property type="entry name" value="Beta-grasp_dom_sf"/>
</dbReference>
<evidence type="ECO:0000256" key="1">
    <source>
        <dbReference type="ARBA" id="ARBA00005046"/>
    </source>
</evidence>
<dbReference type="EMBL" id="BASE01000060">
    <property type="protein sequence ID" value="GAM14598.1"/>
    <property type="molecule type" value="Genomic_DNA"/>
</dbReference>
<dbReference type="InterPro" id="IPR003749">
    <property type="entry name" value="ThiS/MoaD-like"/>
</dbReference>
<evidence type="ECO:0000313" key="14">
    <source>
        <dbReference type="Proteomes" id="UP000031014"/>
    </source>
</evidence>
<evidence type="ECO:0000256" key="5">
    <source>
        <dbReference type="ARBA" id="ARBA00024247"/>
    </source>
</evidence>
<dbReference type="InterPro" id="IPR016155">
    <property type="entry name" value="Mopterin_synth/thiamin_S_b"/>
</dbReference>
<organism evidence="13 14">
    <name type="scientific">Mesobacillus selenatarsenatis (strain DSM 18680 / JCM 14380 / FERM P-15431 / SF-1)</name>
    <dbReference type="NCBI Taxonomy" id="1321606"/>
    <lineage>
        <taxon>Bacteria</taxon>
        <taxon>Bacillati</taxon>
        <taxon>Bacillota</taxon>
        <taxon>Bacilli</taxon>
        <taxon>Bacillales</taxon>
        <taxon>Bacillaceae</taxon>
        <taxon>Mesobacillus</taxon>
    </lineage>
</organism>
<evidence type="ECO:0000256" key="7">
    <source>
        <dbReference type="ARBA" id="ARBA00063099"/>
    </source>
</evidence>
<evidence type="ECO:0000256" key="9">
    <source>
        <dbReference type="ARBA" id="ARBA00076711"/>
    </source>
</evidence>
<evidence type="ECO:0000256" key="10">
    <source>
        <dbReference type="ARBA" id="ARBA00077809"/>
    </source>
</evidence>
<dbReference type="AlphaFoldDB" id="A0A0A8X3T3"/>
<comment type="caution">
    <text evidence="13">The sequence shown here is derived from an EMBL/GenBank/DDBJ whole genome shotgun (WGS) entry which is preliminary data.</text>
</comment>
<dbReference type="CDD" id="cd00754">
    <property type="entry name" value="Ubl_MoaD"/>
    <property type="match status" value="1"/>
</dbReference>
<dbReference type="FunFam" id="3.10.20.30:FF:000010">
    <property type="entry name" value="Molybdopterin synthase sulfur carrier subunit"/>
    <property type="match status" value="1"/>
</dbReference>
<keyword evidence="14" id="KW-1185">Reference proteome</keyword>
<dbReference type="Pfam" id="PF02597">
    <property type="entry name" value="ThiS"/>
    <property type="match status" value="1"/>
</dbReference>
<dbReference type="GO" id="GO:0000166">
    <property type="term" value="F:nucleotide binding"/>
    <property type="evidence" value="ECO:0007669"/>
    <property type="project" value="UniProtKB-KW"/>
</dbReference>
<dbReference type="PANTHER" id="PTHR33359:SF1">
    <property type="entry name" value="MOLYBDOPTERIN SYNTHASE SULFUR CARRIER SUBUNIT"/>
    <property type="match status" value="1"/>
</dbReference>
<dbReference type="OrthoDB" id="9801945at2"/>
<evidence type="ECO:0000256" key="8">
    <source>
        <dbReference type="ARBA" id="ARBA00075076"/>
    </source>
</evidence>
<dbReference type="Gene3D" id="3.10.20.30">
    <property type="match status" value="1"/>
</dbReference>
<comment type="subunit">
    <text evidence="7">Heterotetramer of 2 MoaD subunits and 2 MoaE subunits. Forms a stable heterotetrameric complex of 2 MoaD and 2 MoeB during adenylation of MoaD by MoeB. During catalysis MoaD shuttles between the two heterotetrameric complexes.</text>
</comment>
<comment type="pathway">
    <text evidence="1">Cofactor biosynthesis; molybdopterin biosynthesis.</text>
</comment>